<feature type="transmembrane region" description="Helical" evidence="1">
    <location>
        <begin position="131"/>
        <end position="150"/>
    </location>
</feature>
<keyword evidence="1" id="KW-0472">Membrane</keyword>
<keyword evidence="1" id="KW-1133">Transmembrane helix</keyword>
<organism evidence="2 3">
    <name type="scientific">Streptobacillus felis</name>
    <dbReference type="NCBI Taxonomy" id="1384509"/>
    <lineage>
        <taxon>Bacteria</taxon>
        <taxon>Fusobacteriati</taxon>
        <taxon>Fusobacteriota</taxon>
        <taxon>Fusobacteriia</taxon>
        <taxon>Fusobacteriales</taxon>
        <taxon>Leptotrichiaceae</taxon>
        <taxon>Streptobacillus</taxon>
    </lineage>
</organism>
<accession>A0A7Z0PF12</accession>
<evidence type="ECO:0000256" key="1">
    <source>
        <dbReference type="SAM" id="Phobius"/>
    </source>
</evidence>
<dbReference type="Proteomes" id="UP000526184">
    <property type="component" value="Unassembled WGS sequence"/>
</dbReference>
<feature type="transmembrane region" description="Helical" evidence="1">
    <location>
        <begin position="58"/>
        <end position="83"/>
    </location>
</feature>
<sequence length="151" mass="16527">MNSGFLLGNKIIDVVFISAMIAQLYKCFSPIFKGKKIDFSRIFSTGGMPSSHSSSTMALSVSVGIVKGFNSVEFAIALVFAIVTMYDATGIRQEAGKHAKILNSIIEEKRFLDKEEIKELKEFLGHTPLEVFIGALLGILVSLLMKGYLLS</sequence>
<reference evidence="2 3" key="1">
    <citation type="submission" date="2020-05" db="EMBL/GenBank/DDBJ databases">
        <title>Streptobacillus felis strain LHL191014123.</title>
        <authorList>
            <person name="Fawzy A."/>
            <person name="Rau J."/>
            <person name="Risse K."/>
            <person name="Schauerte N."/>
            <person name="Geiger C."/>
            <person name="Blom J."/>
            <person name="Imirzalioglu C."/>
            <person name="Falgenhauer J."/>
            <person name="Bach A."/>
            <person name="Herden C."/>
            <person name="Eisenberg T."/>
        </authorList>
    </citation>
    <scope>NUCLEOTIDE SEQUENCE [LARGE SCALE GENOMIC DNA]</scope>
    <source>
        <strain evidence="2 3">LHL191014123</strain>
    </source>
</reference>
<keyword evidence="1" id="KW-0812">Transmembrane</keyword>
<dbReference type="Pfam" id="PF02681">
    <property type="entry name" value="DUF212"/>
    <property type="match status" value="1"/>
</dbReference>
<dbReference type="OrthoDB" id="9792681at2"/>
<evidence type="ECO:0000313" key="2">
    <source>
        <dbReference type="EMBL" id="NYV27347.1"/>
    </source>
</evidence>
<dbReference type="PANTHER" id="PTHR31446:SF29">
    <property type="entry name" value="ACID PHOSPHATASE_VANADIUM-DEPENDENT HALOPEROXIDASE-RELATED PROTEIN"/>
    <property type="match status" value="1"/>
</dbReference>
<name>A0A7Z0PF12_9FUSO</name>
<dbReference type="EMBL" id="JABMKT010000002">
    <property type="protein sequence ID" value="NYV27347.1"/>
    <property type="molecule type" value="Genomic_DNA"/>
</dbReference>
<proteinExistence type="predicted"/>
<dbReference type="InterPro" id="IPR003832">
    <property type="entry name" value="DUF212"/>
</dbReference>
<keyword evidence="3" id="KW-1185">Reference proteome</keyword>
<dbReference type="AlphaFoldDB" id="A0A7Z0PF12"/>
<comment type="caution">
    <text evidence="2">The sequence shown here is derived from an EMBL/GenBank/DDBJ whole genome shotgun (WGS) entry which is preliminary data.</text>
</comment>
<evidence type="ECO:0000313" key="3">
    <source>
        <dbReference type="Proteomes" id="UP000526184"/>
    </source>
</evidence>
<protein>
    <submittedName>
        <fullName evidence="2">Divergent PAP2 family protein</fullName>
    </submittedName>
</protein>
<gene>
    <name evidence="2" type="ORF">HP397_00705</name>
</gene>
<dbReference type="PANTHER" id="PTHR31446">
    <property type="entry name" value="ACID PHOSPHATASE/VANADIUM-DEPENDENT HALOPEROXIDASE-RELATED PROTEIN"/>
    <property type="match status" value="1"/>
</dbReference>